<reference evidence="5 6" key="1">
    <citation type="submission" date="2020-07" db="EMBL/GenBank/DDBJ databases">
        <title>Sequencing the genomes of 1000 actinobacteria strains.</title>
        <authorList>
            <person name="Klenk H.-P."/>
        </authorList>
    </citation>
    <scope>NUCLEOTIDE SEQUENCE [LARGE SCALE GENOMIC DNA]</scope>
    <source>
        <strain evidence="5 6">DSM 23819</strain>
    </source>
</reference>
<dbReference type="InterPro" id="IPR005693">
    <property type="entry name" value="Mce"/>
</dbReference>
<proteinExistence type="predicted"/>
<comment type="caution">
    <text evidence="5">The sequence shown here is derived from an EMBL/GenBank/DDBJ whole genome shotgun (WGS) entry which is preliminary data.</text>
</comment>
<feature type="chain" id="PRO_5038425928" evidence="2">
    <location>
        <begin position="22"/>
        <end position="344"/>
    </location>
</feature>
<evidence type="ECO:0000256" key="2">
    <source>
        <dbReference type="SAM" id="SignalP"/>
    </source>
</evidence>
<accession>A0A7Y9UR85</accession>
<evidence type="ECO:0000313" key="5">
    <source>
        <dbReference type="EMBL" id="NYG60027.1"/>
    </source>
</evidence>
<dbReference type="InterPro" id="IPR052336">
    <property type="entry name" value="MlaD_Phospholipid_Transporter"/>
</dbReference>
<dbReference type="AlphaFoldDB" id="A0A7Y9UR85"/>
<dbReference type="Proteomes" id="UP000540656">
    <property type="component" value="Unassembled WGS sequence"/>
</dbReference>
<organism evidence="5 6">
    <name type="scientific">Nocardioides daedukensis</name>
    <dbReference type="NCBI Taxonomy" id="634462"/>
    <lineage>
        <taxon>Bacteria</taxon>
        <taxon>Bacillati</taxon>
        <taxon>Actinomycetota</taxon>
        <taxon>Actinomycetes</taxon>
        <taxon>Propionibacteriales</taxon>
        <taxon>Nocardioidaceae</taxon>
        <taxon>Nocardioides</taxon>
    </lineage>
</organism>
<feature type="domain" description="Mammalian cell entry C-terminal" evidence="4">
    <location>
        <begin position="111"/>
        <end position="284"/>
    </location>
</feature>
<keyword evidence="6" id="KW-1185">Reference proteome</keyword>
<evidence type="ECO:0000259" key="4">
    <source>
        <dbReference type="Pfam" id="PF11887"/>
    </source>
</evidence>
<evidence type="ECO:0000313" key="6">
    <source>
        <dbReference type="Proteomes" id="UP000540656"/>
    </source>
</evidence>
<gene>
    <name evidence="5" type="ORF">BJ980_002950</name>
</gene>
<dbReference type="GO" id="GO:0005576">
    <property type="term" value="C:extracellular region"/>
    <property type="evidence" value="ECO:0007669"/>
    <property type="project" value="TreeGrafter"/>
</dbReference>
<dbReference type="RefSeq" id="WP_179503011.1">
    <property type="nucleotide sequence ID" value="NZ_JACCAA010000001.1"/>
</dbReference>
<dbReference type="PANTHER" id="PTHR33371:SF4">
    <property type="entry name" value="INTERMEMBRANE PHOSPHOLIPID TRANSPORT SYSTEM BINDING PROTEIN MLAD"/>
    <property type="match status" value="1"/>
</dbReference>
<feature type="region of interest" description="Disordered" evidence="1">
    <location>
        <begin position="324"/>
        <end position="344"/>
    </location>
</feature>
<feature type="domain" description="Mce/MlaD" evidence="3">
    <location>
        <begin position="32"/>
        <end position="105"/>
    </location>
</feature>
<evidence type="ECO:0000259" key="3">
    <source>
        <dbReference type="Pfam" id="PF02470"/>
    </source>
</evidence>
<sequence length="344" mass="36569">MSRRLLAALAALLVIAAAAFAINRWILDEDRTEVVALFDSTVGLYPGSDVQILGVPVGTVTKVEPKDDHVRVTMELDPGQQVAADTGAVLVAPTLVSDRFVQLTKAYDGGAKLASGTVLAAERTAVPVEIDQLYESLLDVSTKLGPEGANKNGALSDLLQVAADNLDGQGRNLNVMLEEFSKATATLSDTGGDFFSVVENLDTFSEMLLANDGTVALANKQFATVAGYLADDRDELASAVTNLADAMVILDDFIRDNRGNLKTSVDQLIAPTEVLVKQKTSLEESVRLIPLLLQNFLNTYDEGGNTLDGRGNLNELTIWSRDGLNARTSPDAPPALLPATGGER</sequence>
<evidence type="ECO:0000256" key="1">
    <source>
        <dbReference type="SAM" id="MobiDB-lite"/>
    </source>
</evidence>
<dbReference type="InterPro" id="IPR024516">
    <property type="entry name" value="Mce_C"/>
</dbReference>
<name>A0A7Y9UR85_9ACTN</name>
<feature type="signal peptide" evidence="2">
    <location>
        <begin position="1"/>
        <end position="21"/>
    </location>
</feature>
<keyword evidence="2" id="KW-0732">Signal</keyword>
<dbReference type="NCBIfam" id="TIGR00996">
    <property type="entry name" value="Mtu_fam_mce"/>
    <property type="match status" value="1"/>
</dbReference>
<protein>
    <submittedName>
        <fullName evidence="5">Virulence factor Mce-like protein</fullName>
    </submittedName>
</protein>
<dbReference type="EMBL" id="JACCAA010000001">
    <property type="protein sequence ID" value="NYG60027.1"/>
    <property type="molecule type" value="Genomic_DNA"/>
</dbReference>
<dbReference type="Pfam" id="PF11887">
    <property type="entry name" value="Mce4_CUP1"/>
    <property type="match status" value="1"/>
</dbReference>
<dbReference type="Pfam" id="PF02470">
    <property type="entry name" value="MlaD"/>
    <property type="match status" value="1"/>
</dbReference>
<dbReference type="InterPro" id="IPR003399">
    <property type="entry name" value="Mce/MlaD"/>
</dbReference>
<dbReference type="PANTHER" id="PTHR33371">
    <property type="entry name" value="INTERMEMBRANE PHOSPHOLIPID TRANSPORT SYSTEM BINDING PROTEIN MLAD-RELATED"/>
    <property type="match status" value="1"/>
</dbReference>